<dbReference type="Proteomes" id="UP000308197">
    <property type="component" value="Unassembled WGS sequence"/>
</dbReference>
<feature type="chain" id="PRO_5022746041" description="Secreted protein" evidence="1">
    <location>
        <begin position="32"/>
        <end position="83"/>
    </location>
</feature>
<gene>
    <name evidence="2" type="ORF">K466DRAFT_592804</name>
</gene>
<reference evidence="2 3" key="1">
    <citation type="journal article" date="2019" name="Nat. Ecol. Evol.">
        <title>Megaphylogeny resolves global patterns of mushroom evolution.</title>
        <authorList>
            <person name="Varga T."/>
            <person name="Krizsan K."/>
            <person name="Foldi C."/>
            <person name="Dima B."/>
            <person name="Sanchez-Garcia M."/>
            <person name="Sanchez-Ramirez S."/>
            <person name="Szollosi G.J."/>
            <person name="Szarkandi J.G."/>
            <person name="Papp V."/>
            <person name="Albert L."/>
            <person name="Andreopoulos W."/>
            <person name="Angelini C."/>
            <person name="Antonin V."/>
            <person name="Barry K.W."/>
            <person name="Bougher N.L."/>
            <person name="Buchanan P."/>
            <person name="Buyck B."/>
            <person name="Bense V."/>
            <person name="Catcheside P."/>
            <person name="Chovatia M."/>
            <person name="Cooper J."/>
            <person name="Damon W."/>
            <person name="Desjardin D."/>
            <person name="Finy P."/>
            <person name="Geml J."/>
            <person name="Haridas S."/>
            <person name="Hughes K."/>
            <person name="Justo A."/>
            <person name="Karasinski D."/>
            <person name="Kautmanova I."/>
            <person name="Kiss B."/>
            <person name="Kocsube S."/>
            <person name="Kotiranta H."/>
            <person name="LaButti K.M."/>
            <person name="Lechner B.E."/>
            <person name="Liimatainen K."/>
            <person name="Lipzen A."/>
            <person name="Lukacs Z."/>
            <person name="Mihaltcheva S."/>
            <person name="Morgado L.N."/>
            <person name="Niskanen T."/>
            <person name="Noordeloos M.E."/>
            <person name="Ohm R.A."/>
            <person name="Ortiz-Santana B."/>
            <person name="Ovrebo C."/>
            <person name="Racz N."/>
            <person name="Riley R."/>
            <person name="Savchenko A."/>
            <person name="Shiryaev A."/>
            <person name="Soop K."/>
            <person name="Spirin V."/>
            <person name="Szebenyi C."/>
            <person name="Tomsovsky M."/>
            <person name="Tulloss R.E."/>
            <person name="Uehling J."/>
            <person name="Grigoriev I.V."/>
            <person name="Vagvolgyi C."/>
            <person name="Papp T."/>
            <person name="Martin F.M."/>
            <person name="Miettinen O."/>
            <person name="Hibbett D.S."/>
            <person name="Nagy L.G."/>
        </authorList>
    </citation>
    <scope>NUCLEOTIDE SEQUENCE [LARGE SCALE GENOMIC DNA]</scope>
    <source>
        <strain evidence="2 3">HHB13444</strain>
    </source>
</reference>
<feature type="non-terminal residue" evidence="2">
    <location>
        <position position="83"/>
    </location>
</feature>
<evidence type="ECO:0000313" key="3">
    <source>
        <dbReference type="Proteomes" id="UP000308197"/>
    </source>
</evidence>
<dbReference type="EMBL" id="ML212541">
    <property type="protein sequence ID" value="TFK78428.1"/>
    <property type="molecule type" value="Genomic_DNA"/>
</dbReference>
<sequence length="83" mass="8864">MLLLVLARSGATQCAPLHLVLLAALSALAGSSFPPRTRCSTPCRSATSGAAAGMCRRRSAENACRYSREMLSMFTRLRRAMGC</sequence>
<feature type="signal peptide" evidence="1">
    <location>
        <begin position="1"/>
        <end position="31"/>
    </location>
</feature>
<protein>
    <recommendedName>
        <fullName evidence="4">Secreted protein</fullName>
    </recommendedName>
</protein>
<dbReference type="AlphaFoldDB" id="A0A5C3NPY8"/>
<organism evidence="2 3">
    <name type="scientific">Polyporus arcularius HHB13444</name>
    <dbReference type="NCBI Taxonomy" id="1314778"/>
    <lineage>
        <taxon>Eukaryota</taxon>
        <taxon>Fungi</taxon>
        <taxon>Dikarya</taxon>
        <taxon>Basidiomycota</taxon>
        <taxon>Agaricomycotina</taxon>
        <taxon>Agaricomycetes</taxon>
        <taxon>Polyporales</taxon>
        <taxon>Polyporaceae</taxon>
        <taxon>Polyporus</taxon>
    </lineage>
</organism>
<keyword evidence="1" id="KW-0732">Signal</keyword>
<name>A0A5C3NPY8_9APHY</name>
<evidence type="ECO:0000313" key="2">
    <source>
        <dbReference type="EMBL" id="TFK78428.1"/>
    </source>
</evidence>
<proteinExistence type="predicted"/>
<keyword evidence="3" id="KW-1185">Reference proteome</keyword>
<evidence type="ECO:0000256" key="1">
    <source>
        <dbReference type="SAM" id="SignalP"/>
    </source>
</evidence>
<evidence type="ECO:0008006" key="4">
    <source>
        <dbReference type="Google" id="ProtNLM"/>
    </source>
</evidence>
<dbReference type="InParanoid" id="A0A5C3NPY8"/>
<accession>A0A5C3NPY8</accession>